<gene>
    <name evidence="2" type="ORF">DEF24_18005</name>
</gene>
<feature type="region of interest" description="Disordered" evidence="1">
    <location>
        <begin position="1"/>
        <end position="75"/>
    </location>
</feature>
<dbReference type="EMBL" id="QEIN01000147">
    <property type="protein sequence ID" value="RCV55384.1"/>
    <property type="molecule type" value="Genomic_DNA"/>
</dbReference>
<name>A0A368T263_9ACTN</name>
<dbReference type="RefSeq" id="WP_114397366.1">
    <property type="nucleotide sequence ID" value="NZ_QEIM01000035.1"/>
</dbReference>
<organism evidence="2 3">
    <name type="scientific">Marinitenerispora sediminis</name>
    <dbReference type="NCBI Taxonomy" id="1931232"/>
    <lineage>
        <taxon>Bacteria</taxon>
        <taxon>Bacillati</taxon>
        <taxon>Actinomycetota</taxon>
        <taxon>Actinomycetes</taxon>
        <taxon>Streptosporangiales</taxon>
        <taxon>Nocardiopsidaceae</taxon>
        <taxon>Marinitenerispora</taxon>
    </lineage>
</organism>
<evidence type="ECO:0000256" key="1">
    <source>
        <dbReference type="SAM" id="MobiDB-lite"/>
    </source>
</evidence>
<accession>A0A368T263</accession>
<evidence type="ECO:0000313" key="2">
    <source>
        <dbReference type="EMBL" id="RCV55384.1"/>
    </source>
</evidence>
<dbReference type="AlphaFoldDB" id="A0A368T263"/>
<evidence type="ECO:0000313" key="3">
    <source>
        <dbReference type="Proteomes" id="UP000253318"/>
    </source>
</evidence>
<feature type="compositionally biased region" description="Basic and acidic residues" evidence="1">
    <location>
        <begin position="1"/>
        <end position="15"/>
    </location>
</feature>
<reference evidence="2 3" key="1">
    <citation type="submission" date="2018-04" db="EMBL/GenBank/DDBJ databases">
        <title>Novel actinobacteria from marine sediment.</title>
        <authorList>
            <person name="Ng Z.Y."/>
            <person name="Tan G.Y.A."/>
        </authorList>
    </citation>
    <scope>NUCLEOTIDE SEQUENCE [LARGE SCALE GENOMIC DNA]</scope>
    <source>
        <strain evidence="2 3">TPS81</strain>
    </source>
</reference>
<protein>
    <submittedName>
        <fullName evidence="2">Uncharacterized protein</fullName>
    </submittedName>
</protein>
<proteinExistence type="predicted"/>
<feature type="compositionally biased region" description="Acidic residues" evidence="1">
    <location>
        <begin position="16"/>
        <end position="29"/>
    </location>
</feature>
<comment type="caution">
    <text evidence="2">The sequence shown here is derived from an EMBL/GenBank/DDBJ whole genome shotgun (WGS) entry which is preliminary data.</text>
</comment>
<sequence>MTTDPNRAETDPRDLEPEESSVEAPEADTAEQRAALLDREEPQAPDIGSAVELPEADAVEQSVDVETDGGEEEYR</sequence>
<feature type="compositionally biased region" description="Acidic residues" evidence="1">
    <location>
        <begin position="54"/>
        <end position="75"/>
    </location>
</feature>
<dbReference type="Proteomes" id="UP000253318">
    <property type="component" value="Unassembled WGS sequence"/>
</dbReference>
<keyword evidence="3" id="KW-1185">Reference proteome</keyword>